<keyword evidence="5" id="KW-1185">Reference proteome</keyword>
<feature type="region of interest" description="Disordered" evidence="2">
    <location>
        <begin position="234"/>
        <end position="257"/>
    </location>
</feature>
<dbReference type="HOGENOM" id="CLU_279110_0_0_0"/>
<dbReference type="PANTHER" id="PTHR23159:SF31">
    <property type="entry name" value="CENTROSOME-ASSOCIATED PROTEIN CEP250 ISOFORM X1"/>
    <property type="match status" value="1"/>
</dbReference>
<evidence type="ECO:0000313" key="4">
    <source>
        <dbReference type="EMBL" id="ADB16838.1"/>
    </source>
</evidence>
<protein>
    <submittedName>
        <fullName evidence="4">Chromosome segregation ATPase-like protein</fullName>
    </submittedName>
</protein>
<gene>
    <name evidence="4" type="ordered locus">Psta_2165</name>
</gene>
<keyword evidence="1" id="KW-0175">Coiled coil</keyword>
<name>D2R2J8_PIRSD</name>
<evidence type="ECO:0000256" key="3">
    <source>
        <dbReference type="SAM" id="Phobius"/>
    </source>
</evidence>
<dbReference type="Proteomes" id="UP000001887">
    <property type="component" value="Chromosome"/>
</dbReference>
<feature type="region of interest" description="Disordered" evidence="2">
    <location>
        <begin position="897"/>
        <end position="949"/>
    </location>
</feature>
<keyword evidence="3" id="KW-0472">Membrane</keyword>
<dbReference type="KEGG" id="psl:Psta_2165"/>
<feature type="transmembrane region" description="Helical" evidence="3">
    <location>
        <begin position="1075"/>
        <end position="1098"/>
    </location>
</feature>
<dbReference type="eggNOG" id="COG1196">
    <property type="taxonomic scope" value="Bacteria"/>
</dbReference>
<dbReference type="OrthoDB" id="292915at2"/>
<feature type="region of interest" description="Disordered" evidence="2">
    <location>
        <begin position="400"/>
        <end position="419"/>
    </location>
</feature>
<dbReference type="PANTHER" id="PTHR23159">
    <property type="entry name" value="CENTROSOMAL PROTEIN 2"/>
    <property type="match status" value="1"/>
</dbReference>
<dbReference type="AlphaFoldDB" id="D2R2J8"/>
<dbReference type="EMBL" id="CP001848">
    <property type="protein sequence ID" value="ADB16838.1"/>
    <property type="molecule type" value="Genomic_DNA"/>
</dbReference>
<reference evidence="4 5" key="1">
    <citation type="journal article" date="2009" name="Stand. Genomic Sci.">
        <title>Complete genome sequence of Pirellula staleyi type strain (ATCC 27377).</title>
        <authorList>
            <person name="Clum A."/>
            <person name="Tindall B.J."/>
            <person name="Sikorski J."/>
            <person name="Ivanova N."/>
            <person name="Mavrommatis K."/>
            <person name="Lucas S."/>
            <person name="Glavina del Rio T."/>
            <person name="Nolan M."/>
            <person name="Chen F."/>
            <person name="Tice H."/>
            <person name="Pitluck S."/>
            <person name="Cheng J.F."/>
            <person name="Chertkov O."/>
            <person name="Brettin T."/>
            <person name="Han C."/>
            <person name="Detter J.C."/>
            <person name="Kuske C."/>
            <person name="Bruce D."/>
            <person name="Goodwin L."/>
            <person name="Ovchinikova G."/>
            <person name="Pati A."/>
            <person name="Mikhailova N."/>
            <person name="Chen A."/>
            <person name="Palaniappan K."/>
            <person name="Land M."/>
            <person name="Hauser L."/>
            <person name="Chang Y.J."/>
            <person name="Jeffries C.D."/>
            <person name="Chain P."/>
            <person name="Rohde M."/>
            <person name="Goker M."/>
            <person name="Bristow J."/>
            <person name="Eisen J.A."/>
            <person name="Markowitz V."/>
            <person name="Hugenholtz P."/>
            <person name="Kyrpides N.C."/>
            <person name="Klenk H.P."/>
            <person name="Lapidus A."/>
        </authorList>
    </citation>
    <scope>NUCLEOTIDE SEQUENCE [LARGE SCALE GENOMIC DNA]</scope>
    <source>
        <strain evidence="5">ATCC 27377 / DSM 6068 / ICPB 4128</strain>
    </source>
</reference>
<feature type="compositionally biased region" description="Basic and acidic residues" evidence="2">
    <location>
        <begin position="234"/>
        <end position="254"/>
    </location>
</feature>
<evidence type="ECO:0000256" key="1">
    <source>
        <dbReference type="SAM" id="Coils"/>
    </source>
</evidence>
<proteinExistence type="predicted"/>
<feature type="coiled-coil region" evidence="1">
    <location>
        <begin position="489"/>
        <end position="591"/>
    </location>
</feature>
<dbReference type="InterPro" id="IPR008984">
    <property type="entry name" value="SMAD_FHA_dom_sf"/>
</dbReference>
<dbReference type="Gene3D" id="2.60.200.20">
    <property type="match status" value="1"/>
</dbReference>
<accession>D2R2J8</accession>
<evidence type="ECO:0000256" key="2">
    <source>
        <dbReference type="SAM" id="MobiDB-lite"/>
    </source>
</evidence>
<keyword evidence="3" id="KW-0812">Transmembrane</keyword>
<evidence type="ECO:0000313" key="5">
    <source>
        <dbReference type="Proteomes" id="UP000001887"/>
    </source>
</evidence>
<dbReference type="SUPFAM" id="SSF49879">
    <property type="entry name" value="SMAD/FHA domain"/>
    <property type="match status" value="1"/>
</dbReference>
<dbReference type="STRING" id="530564.Psta_2165"/>
<organism evidence="4 5">
    <name type="scientific">Pirellula staleyi (strain ATCC 27377 / DSM 6068 / ICPB 4128)</name>
    <name type="common">Pirella staleyi</name>
    <dbReference type="NCBI Taxonomy" id="530564"/>
    <lineage>
        <taxon>Bacteria</taxon>
        <taxon>Pseudomonadati</taxon>
        <taxon>Planctomycetota</taxon>
        <taxon>Planctomycetia</taxon>
        <taxon>Pirellulales</taxon>
        <taxon>Pirellulaceae</taxon>
        <taxon>Pirellula</taxon>
    </lineage>
</organism>
<keyword evidence="3" id="KW-1133">Transmembrane helix</keyword>
<feature type="transmembrane region" description="Helical" evidence="3">
    <location>
        <begin position="1050"/>
        <end position="1069"/>
    </location>
</feature>
<dbReference type="CDD" id="cd00060">
    <property type="entry name" value="FHA"/>
    <property type="match status" value="1"/>
</dbReference>
<sequence length="1130" mass="122713">MLTSANFGSNSASTLLGPPAAELLLRVRHPQHDGHVIRLRSSKCTIGSAEGCTLRLRAPGIRPLHAWILRSGASSVLICKTPDVQLNGRAVLEAVIAAGDTLKIGRIELEVLASEVAASPRELPSPQPLPPAFAAAVARADRSRLKRVLDVARQLKSSVTSEKSRIESRDTDLAQLRSHVHTALTQLTESQKQHAADQSTWNEERQQLRTTLRNLETSLGDARTQNSLLREQMTEAQRRAEEALQKLTAHDASREQQLTQTRSELSQLALQSQKFATERAELQKQADSLQQELSRARCESVEHTTELSQLVSSLRLQLESALAQQGSQADATEVQLQELRRNLALTQQQLASRDEQIALLQEELESSRGSMMTQQFLPAVPTPEVESEELLQLRQQLEHMSLERDTQSQRASATEEELRDARQRAAELEDRIELLENRLASAEQEHLELLEAQQQAAHSPVESVIPAGLACTLPASEVDPDTVAREAELVQLRMQLTETAEQVAQLESQLEAQLQARRIDREEAEARLEQLMAAHRESDAEAQRVLEELRAQLIDAQTEQANVTAELTQRLLSTEATAELLRTKLADAEHELAARAAAEIASEHAAPAISHRSSEVDSVMMTAPLSSLDLDSIRSPQAVDEFHGLSSTWQFPTRGPVSDADDHHAWQDEVAAAESSEMTQPEALDVPAENPCVTMPCPPNLAHEAASGNMNSEMESEVDAETPAQDVESVLARLMNSGVWKSDAIDSPAQPQVAESLETQHLPPVEEEPSVDNFFAAHRGEVLEAEHQVDSAGEEALPKSSITDESLHNEAHSLRAQFFGSDVEESLENRPFSQHEGAGLHQPISTGTDEFGPSSSIAPVVPGLDREESIEAEVPVEMVQQRPASNDSWRNRLLELQREDDEEAERTARGLPSLTPSVAPAPLASHDLPSLAPQTSPAKTGGGPGDEDESIEDYMARLLKRVRGDGGNEPQTASKFKPAATPTPVAAPIAATAPIEPVLPITSEEFIPRCAAPEQTCDLAAMRELANSAARSAISSHAKKSRGQTGRSRLWLTAVAGAMAVGCIAWGALSASLLFIGAGLGCLLLTGILGASSFVGVIDKMRLPPPSVAKHEAKPALIDKLTETDEIPTK</sequence>
<dbReference type="eggNOG" id="COG1716">
    <property type="taxonomic scope" value="Bacteria"/>
</dbReference>